<evidence type="ECO:0000256" key="1">
    <source>
        <dbReference type="ARBA" id="ARBA00004141"/>
    </source>
</evidence>
<reference evidence="9" key="1">
    <citation type="submission" date="2022-03" db="EMBL/GenBank/DDBJ databases">
        <authorList>
            <person name="Sayadi A."/>
        </authorList>
    </citation>
    <scope>NUCLEOTIDE SEQUENCE</scope>
</reference>
<keyword evidence="7 8" id="KW-0472">Membrane</keyword>
<dbReference type="GO" id="GO:0005737">
    <property type="term" value="C:cytoplasm"/>
    <property type="evidence" value="ECO:0007669"/>
    <property type="project" value="TreeGrafter"/>
</dbReference>
<comment type="similarity">
    <text evidence="2">Belongs to the MIP/aquaporin (TC 1.A.8) family. AQP11/AQP12 subfamily.</text>
</comment>
<keyword evidence="11" id="KW-1185">Reference proteome</keyword>
<protein>
    <recommendedName>
        <fullName evidence="8">Aquaporin</fullName>
    </recommendedName>
</protein>
<dbReference type="OrthoDB" id="1580043at2759"/>
<evidence type="ECO:0000256" key="5">
    <source>
        <dbReference type="ARBA" id="ARBA00022737"/>
    </source>
</evidence>
<dbReference type="InterPro" id="IPR023271">
    <property type="entry name" value="Aquaporin-like"/>
</dbReference>
<feature type="transmembrane region" description="Helical" evidence="8">
    <location>
        <begin position="238"/>
        <end position="261"/>
    </location>
</feature>
<sequence length="318" mass="35542">MKCYIVFFKKNAGEMVKASTQPKTRARPIGFGRRVYKFFKNVGLLGFSKRNNIYGVHPLIISTAYIILTLLLAAISRKVVKLIFGDSESLVKQILLEFIATLELCAACFELIIVADNWGVGAYALYLFLLTIWWSLKWEDASACPYAPLEQVFEGSKNVKTALLIVISQVLAALVTFRYVQVLWALELTETHQGKAYEDCTADLQVDMITGAIIEAVATCLCRLVSRTLSETEARLSTVFDAFFGTAMVVLAFNFSGGYFNPALATSLKLGCEGNDFVEHMVVYWLGATIGSLISVFISRTEWFQNKIQNLKPKEKEE</sequence>
<feature type="transmembrane region" description="Helical" evidence="8">
    <location>
        <begin position="53"/>
        <end position="73"/>
    </location>
</feature>
<feature type="transmembrane region" description="Helical" evidence="8">
    <location>
        <begin position="120"/>
        <end position="136"/>
    </location>
</feature>
<feature type="transmembrane region" description="Helical" evidence="8">
    <location>
        <begin position="281"/>
        <end position="299"/>
    </location>
</feature>
<dbReference type="SUPFAM" id="SSF81338">
    <property type="entry name" value="Aquaporin-like"/>
    <property type="match status" value="1"/>
</dbReference>
<dbReference type="PANTHER" id="PTHR21191:SF16">
    <property type="entry name" value="AQUAPORIN"/>
    <property type="match status" value="1"/>
</dbReference>
<evidence type="ECO:0000313" key="9">
    <source>
        <dbReference type="EMBL" id="CAH1974657.1"/>
    </source>
</evidence>
<evidence type="ECO:0000256" key="7">
    <source>
        <dbReference type="ARBA" id="ARBA00023136"/>
    </source>
</evidence>
<dbReference type="GO" id="GO:0015267">
    <property type="term" value="F:channel activity"/>
    <property type="evidence" value="ECO:0007669"/>
    <property type="project" value="TreeGrafter"/>
</dbReference>
<keyword evidence="6 8" id="KW-1133">Transmembrane helix</keyword>
<dbReference type="FunFam" id="1.20.1080.10:FF:000018">
    <property type="entry name" value="Aquaporin"/>
    <property type="match status" value="1"/>
</dbReference>
<evidence type="ECO:0000313" key="10">
    <source>
        <dbReference type="EMBL" id="CAH2011024.1"/>
    </source>
</evidence>
<name>A0A9P0KG09_ACAOB</name>
<evidence type="ECO:0000313" key="11">
    <source>
        <dbReference type="Proteomes" id="UP001152888"/>
    </source>
</evidence>
<proteinExistence type="inferred from homology"/>
<dbReference type="EMBL" id="CAKOFQ010008029">
    <property type="protein sequence ID" value="CAH2011024.1"/>
    <property type="molecule type" value="Genomic_DNA"/>
</dbReference>
<dbReference type="Proteomes" id="UP001152888">
    <property type="component" value="Unassembled WGS sequence"/>
</dbReference>
<evidence type="ECO:0000256" key="3">
    <source>
        <dbReference type="ARBA" id="ARBA00022448"/>
    </source>
</evidence>
<comment type="subcellular location">
    <subcellularLocation>
        <location evidence="1">Membrane</location>
        <topology evidence="1">Multi-pass membrane protein</topology>
    </subcellularLocation>
</comment>
<organism evidence="9 11">
    <name type="scientific">Acanthoscelides obtectus</name>
    <name type="common">Bean weevil</name>
    <name type="synonym">Bruchus obtectus</name>
    <dbReference type="NCBI Taxonomy" id="200917"/>
    <lineage>
        <taxon>Eukaryota</taxon>
        <taxon>Metazoa</taxon>
        <taxon>Ecdysozoa</taxon>
        <taxon>Arthropoda</taxon>
        <taxon>Hexapoda</taxon>
        <taxon>Insecta</taxon>
        <taxon>Pterygota</taxon>
        <taxon>Neoptera</taxon>
        <taxon>Endopterygota</taxon>
        <taxon>Coleoptera</taxon>
        <taxon>Polyphaga</taxon>
        <taxon>Cucujiformia</taxon>
        <taxon>Chrysomeloidea</taxon>
        <taxon>Chrysomelidae</taxon>
        <taxon>Bruchinae</taxon>
        <taxon>Bruchini</taxon>
        <taxon>Acanthoscelides</taxon>
    </lineage>
</organism>
<evidence type="ECO:0000256" key="8">
    <source>
        <dbReference type="PIRNR" id="PIRNR017529"/>
    </source>
</evidence>
<feature type="transmembrane region" description="Helical" evidence="8">
    <location>
        <begin position="206"/>
        <end position="226"/>
    </location>
</feature>
<keyword evidence="4 8" id="KW-0812">Transmembrane</keyword>
<accession>A0A9P0KG09</accession>
<evidence type="ECO:0000256" key="6">
    <source>
        <dbReference type="ARBA" id="ARBA00022989"/>
    </source>
</evidence>
<dbReference type="Gene3D" id="1.20.1080.10">
    <property type="entry name" value="Glycerol uptake facilitator protein"/>
    <property type="match status" value="1"/>
</dbReference>
<dbReference type="PANTHER" id="PTHR21191">
    <property type="entry name" value="AQUAPORIN"/>
    <property type="match status" value="1"/>
</dbReference>
<keyword evidence="5" id="KW-0677">Repeat</keyword>
<evidence type="ECO:0000256" key="2">
    <source>
        <dbReference type="ARBA" id="ARBA00005900"/>
    </source>
</evidence>
<dbReference type="EMBL" id="CAKOFQ010006827">
    <property type="protein sequence ID" value="CAH1974657.1"/>
    <property type="molecule type" value="Genomic_DNA"/>
</dbReference>
<keyword evidence="3" id="KW-0813">Transport</keyword>
<dbReference type="GO" id="GO:0016020">
    <property type="term" value="C:membrane"/>
    <property type="evidence" value="ECO:0007669"/>
    <property type="project" value="UniProtKB-SubCell"/>
</dbReference>
<comment type="caution">
    <text evidence="9">The sequence shown here is derived from an EMBL/GenBank/DDBJ whole genome shotgun (WGS) entry which is preliminary data.</text>
</comment>
<dbReference type="PIRSF" id="PIRSF017529">
    <property type="entry name" value="Aquaporin_11/12"/>
    <property type="match status" value="1"/>
</dbReference>
<evidence type="ECO:0000256" key="4">
    <source>
        <dbReference type="ARBA" id="ARBA00022692"/>
    </source>
</evidence>
<dbReference type="InterPro" id="IPR051883">
    <property type="entry name" value="AQP11/12_channel"/>
</dbReference>
<dbReference type="InterPro" id="IPR016697">
    <property type="entry name" value="Aquaporin_11/12"/>
</dbReference>
<gene>
    <name evidence="9" type="ORF">ACAOBT_LOCUS11223</name>
    <name evidence="10" type="ORF">ACAOBT_LOCUS31915</name>
</gene>
<feature type="transmembrane region" description="Helical" evidence="8">
    <location>
        <begin position="162"/>
        <end position="186"/>
    </location>
</feature>
<dbReference type="AlphaFoldDB" id="A0A9P0KG09"/>